<evidence type="ECO:0000313" key="3">
    <source>
        <dbReference type="Proteomes" id="UP000246702"/>
    </source>
</evidence>
<organism evidence="2 3">
    <name type="scientific">Aspergillus sclerotioniger CBS 115572</name>
    <dbReference type="NCBI Taxonomy" id="1450535"/>
    <lineage>
        <taxon>Eukaryota</taxon>
        <taxon>Fungi</taxon>
        <taxon>Dikarya</taxon>
        <taxon>Ascomycota</taxon>
        <taxon>Pezizomycotina</taxon>
        <taxon>Eurotiomycetes</taxon>
        <taxon>Eurotiomycetidae</taxon>
        <taxon>Eurotiales</taxon>
        <taxon>Aspergillaceae</taxon>
        <taxon>Aspergillus</taxon>
        <taxon>Aspergillus subgen. Circumdati</taxon>
    </lineage>
</organism>
<sequence length="148" mass="15831">FKAYLTLLSLCAVAALILAAISTHRANKLDTFRSSTFVTDLERIFNSTAYSLSNWSPYDSECGFHSAERFTGQTTLPGQCVTVTNSYTLWVTRLAENCTPYVYAQENCTGASRAIAPVILPSCVVGAGAGELGGSDGSSFKSFQISCT</sequence>
<dbReference type="OrthoDB" id="4362911at2759"/>
<evidence type="ECO:0000256" key="1">
    <source>
        <dbReference type="SAM" id="SignalP"/>
    </source>
</evidence>
<accession>A0A317VYG2</accession>
<dbReference type="GeneID" id="37110590"/>
<keyword evidence="1" id="KW-0732">Signal</keyword>
<feature type="chain" id="PRO_5016322095" evidence="1">
    <location>
        <begin position="27"/>
        <end position="148"/>
    </location>
</feature>
<keyword evidence="3" id="KW-1185">Reference proteome</keyword>
<reference evidence="2 3" key="1">
    <citation type="submission" date="2016-12" db="EMBL/GenBank/DDBJ databases">
        <title>The genomes of Aspergillus section Nigri reveals drivers in fungal speciation.</title>
        <authorList>
            <consortium name="DOE Joint Genome Institute"/>
            <person name="Vesth T.C."/>
            <person name="Nybo J."/>
            <person name="Theobald S."/>
            <person name="Brandl J."/>
            <person name="Frisvad J.C."/>
            <person name="Nielsen K.F."/>
            <person name="Lyhne E.K."/>
            <person name="Kogle M.E."/>
            <person name="Kuo A."/>
            <person name="Riley R."/>
            <person name="Clum A."/>
            <person name="Nolan M."/>
            <person name="Lipzen A."/>
            <person name="Salamov A."/>
            <person name="Henrissat B."/>
            <person name="Wiebenga A."/>
            <person name="De Vries R.P."/>
            <person name="Grigoriev I.V."/>
            <person name="Mortensen U.H."/>
            <person name="Andersen M.R."/>
            <person name="Baker S.E."/>
        </authorList>
    </citation>
    <scope>NUCLEOTIDE SEQUENCE [LARGE SCALE GENOMIC DNA]</scope>
    <source>
        <strain evidence="2 3">CBS 115572</strain>
    </source>
</reference>
<dbReference type="RefSeq" id="XP_025464564.1">
    <property type="nucleotide sequence ID" value="XM_025608447.1"/>
</dbReference>
<feature type="non-terminal residue" evidence="2">
    <location>
        <position position="1"/>
    </location>
</feature>
<dbReference type="Proteomes" id="UP000246702">
    <property type="component" value="Unassembled WGS sequence"/>
</dbReference>
<gene>
    <name evidence="2" type="ORF">BO94DRAFT_472656</name>
</gene>
<comment type="caution">
    <text evidence="2">The sequence shown here is derived from an EMBL/GenBank/DDBJ whole genome shotgun (WGS) entry which is preliminary data.</text>
</comment>
<name>A0A317VYG2_9EURO</name>
<feature type="signal peptide" evidence="1">
    <location>
        <begin position="1"/>
        <end position="26"/>
    </location>
</feature>
<evidence type="ECO:0000313" key="2">
    <source>
        <dbReference type="EMBL" id="PWY78052.1"/>
    </source>
</evidence>
<dbReference type="AlphaFoldDB" id="A0A317VYG2"/>
<protein>
    <submittedName>
        <fullName evidence="2">Uncharacterized protein</fullName>
    </submittedName>
</protein>
<proteinExistence type="predicted"/>
<dbReference type="EMBL" id="MSFK01000025">
    <property type="protein sequence ID" value="PWY78052.1"/>
    <property type="molecule type" value="Genomic_DNA"/>
</dbReference>